<comment type="caution">
    <text evidence="2">The sequence shown here is derived from an EMBL/GenBank/DDBJ whole genome shotgun (WGS) entry which is preliminary data.</text>
</comment>
<dbReference type="Proteomes" id="UP001148313">
    <property type="component" value="Unassembled WGS sequence"/>
</dbReference>
<feature type="domain" description="AB hydrolase-1" evidence="1">
    <location>
        <begin position="29"/>
        <end position="264"/>
    </location>
</feature>
<reference evidence="2" key="1">
    <citation type="submission" date="2022-11" db="EMBL/GenBank/DDBJ databases">
        <title>Hoeflea poritis sp. nov., isolated from scleractinian coral Porites lutea.</title>
        <authorList>
            <person name="Zhang G."/>
            <person name="Wei Q."/>
            <person name="Cai L."/>
        </authorList>
    </citation>
    <scope>NUCLEOTIDE SEQUENCE</scope>
    <source>
        <strain evidence="2">E7-10</strain>
    </source>
</reference>
<evidence type="ECO:0000313" key="2">
    <source>
        <dbReference type="EMBL" id="MDA4847984.1"/>
    </source>
</evidence>
<evidence type="ECO:0000259" key="1">
    <source>
        <dbReference type="Pfam" id="PF00561"/>
    </source>
</evidence>
<dbReference type="SUPFAM" id="SSF53474">
    <property type="entry name" value="alpha/beta-Hydrolases"/>
    <property type="match status" value="1"/>
</dbReference>
<gene>
    <name evidence="2" type="ORF">OOZ53_21680</name>
</gene>
<evidence type="ECO:0000313" key="3">
    <source>
        <dbReference type="Proteomes" id="UP001148313"/>
    </source>
</evidence>
<organism evidence="2 3">
    <name type="scientific">Hoeflea poritis</name>
    <dbReference type="NCBI Taxonomy" id="2993659"/>
    <lineage>
        <taxon>Bacteria</taxon>
        <taxon>Pseudomonadati</taxon>
        <taxon>Pseudomonadota</taxon>
        <taxon>Alphaproteobacteria</taxon>
        <taxon>Hyphomicrobiales</taxon>
        <taxon>Rhizobiaceae</taxon>
        <taxon>Hoeflea</taxon>
    </lineage>
</organism>
<dbReference type="PANTHER" id="PTHR43194:SF2">
    <property type="entry name" value="PEROXISOMAL MEMBRANE PROTEIN LPX1"/>
    <property type="match status" value="1"/>
</dbReference>
<proteinExistence type="predicted"/>
<keyword evidence="3" id="KW-1185">Reference proteome</keyword>
<dbReference type="InterPro" id="IPR000073">
    <property type="entry name" value="AB_hydrolase_1"/>
</dbReference>
<protein>
    <submittedName>
        <fullName evidence="2">Alpha/beta hydrolase</fullName>
    </submittedName>
</protein>
<dbReference type="EMBL" id="JAPJZH010000017">
    <property type="protein sequence ID" value="MDA4847984.1"/>
    <property type="molecule type" value="Genomic_DNA"/>
</dbReference>
<dbReference type="PANTHER" id="PTHR43194">
    <property type="entry name" value="HYDROLASE ALPHA/BETA FOLD FAMILY"/>
    <property type="match status" value="1"/>
</dbReference>
<dbReference type="Pfam" id="PF00561">
    <property type="entry name" value="Abhydrolase_1"/>
    <property type="match status" value="1"/>
</dbReference>
<name>A0ABT4VTE1_9HYPH</name>
<dbReference type="Gene3D" id="3.40.50.1820">
    <property type="entry name" value="alpha/beta hydrolase"/>
    <property type="match status" value="1"/>
</dbReference>
<accession>A0ABT4VTE1</accession>
<dbReference type="GO" id="GO:0016787">
    <property type="term" value="F:hydrolase activity"/>
    <property type="evidence" value="ECO:0007669"/>
    <property type="project" value="UniProtKB-KW"/>
</dbReference>
<sequence>MTGRRSVYIEAGGHELHVSEWGDPARPFVMMWHGLARNGRDFDEVASELSNDYFVVCPDTIGRGLSSWSKSGGADYSLPVYGENAVAILDHYGAGSLRWVGTSMGALIGIRLAAEALKGRMTHLVINDIGPDIPLAARLRIAAYVGKPPAFDTIVEMEDWLRTSYAPFGDNPDSFWRRLIDTSVRRDNAGRITVHYDPLIASQFTTHKSDLDVWPQYDAIEAKTLLIRGALSDVLPKSVADDMRARGPRPDYVEIPGVGHAPTFVDAEQQTLLKRFLAE</sequence>
<dbReference type="InterPro" id="IPR029058">
    <property type="entry name" value="AB_hydrolase_fold"/>
</dbReference>
<dbReference type="InterPro" id="IPR050228">
    <property type="entry name" value="Carboxylesterase_BioH"/>
</dbReference>
<dbReference type="RefSeq" id="WP_271091826.1">
    <property type="nucleotide sequence ID" value="NZ_JAPJZH010000017.1"/>
</dbReference>
<keyword evidence="2" id="KW-0378">Hydrolase</keyword>